<keyword evidence="10" id="KW-1185">Reference proteome</keyword>
<comment type="similarity">
    <text evidence="5">Belongs to the DEAD box helicase family.</text>
</comment>
<comment type="catalytic activity">
    <reaction evidence="5">
        <text>ATP + H2O = ADP + phosphate + H(+)</text>
        <dbReference type="Rhea" id="RHEA:13065"/>
        <dbReference type="ChEBI" id="CHEBI:15377"/>
        <dbReference type="ChEBI" id="CHEBI:15378"/>
        <dbReference type="ChEBI" id="CHEBI:30616"/>
        <dbReference type="ChEBI" id="CHEBI:43474"/>
        <dbReference type="ChEBI" id="CHEBI:456216"/>
        <dbReference type="EC" id="3.6.4.13"/>
    </reaction>
</comment>
<evidence type="ECO:0000256" key="6">
    <source>
        <dbReference type="SAM" id="MobiDB-lite"/>
    </source>
</evidence>
<comment type="function">
    <text evidence="5">RNA helicase.</text>
</comment>
<dbReference type="GO" id="GO:0003724">
    <property type="term" value="F:RNA helicase activity"/>
    <property type="evidence" value="ECO:0007669"/>
    <property type="project" value="UniProtKB-EC"/>
</dbReference>
<dbReference type="EMBL" id="NBII01000003">
    <property type="protein sequence ID" value="PAV20385.1"/>
    <property type="molecule type" value="Genomic_DNA"/>
</dbReference>
<keyword evidence="3 5" id="KW-0067">ATP-binding</keyword>
<feature type="compositionally biased region" description="Basic and acidic residues" evidence="6">
    <location>
        <begin position="654"/>
        <end position="667"/>
    </location>
</feature>
<dbReference type="SMART" id="SM00487">
    <property type="entry name" value="DEXDc"/>
    <property type="match status" value="1"/>
</dbReference>
<feature type="domain" description="Helicase ATP-binding" evidence="7">
    <location>
        <begin position="116"/>
        <end position="322"/>
    </location>
</feature>
<evidence type="ECO:0000256" key="3">
    <source>
        <dbReference type="ARBA" id="ARBA00022840"/>
    </source>
</evidence>
<evidence type="ECO:0000256" key="1">
    <source>
        <dbReference type="ARBA" id="ARBA00022741"/>
    </source>
</evidence>
<dbReference type="STRING" id="2282107.A0A286ULQ6"/>
<dbReference type="Gene3D" id="3.40.50.300">
    <property type="entry name" value="P-loop containing nucleotide triphosphate hydrolases"/>
    <property type="match status" value="2"/>
</dbReference>
<evidence type="ECO:0000313" key="9">
    <source>
        <dbReference type="EMBL" id="PAV20385.1"/>
    </source>
</evidence>
<dbReference type="GO" id="GO:0003723">
    <property type="term" value="F:RNA binding"/>
    <property type="evidence" value="ECO:0007669"/>
    <property type="project" value="UniProtKB-UniRule"/>
</dbReference>
<organism evidence="9 10">
    <name type="scientific">Pyrrhoderma noxium</name>
    <dbReference type="NCBI Taxonomy" id="2282107"/>
    <lineage>
        <taxon>Eukaryota</taxon>
        <taxon>Fungi</taxon>
        <taxon>Dikarya</taxon>
        <taxon>Basidiomycota</taxon>
        <taxon>Agaricomycotina</taxon>
        <taxon>Agaricomycetes</taxon>
        <taxon>Hymenochaetales</taxon>
        <taxon>Hymenochaetaceae</taxon>
        <taxon>Pyrrhoderma</taxon>
    </lineage>
</organism>
<keyword evidence="2 5" id="KW-0378">Hydrolase</keyword>
<evidence type="ECO:0000313" key="10">
    <source>
        <dbReference type="Proteomes" id="UP000217199"/>
    </source>
</evidence>
<evidence type="ECO:0000256" key="5">
    <source>
        <dbReference type="RuleBase" id="RU365068"/>
    </source>
</evidence>
<gene>
    <name evidence="9" type="ORF">PNOK_0301200</name>
</gene>
<dbReference type="Pfam" id="PF00270">
    <property type="entry name" value="DEAD"/>
    <property type="match status" value="1"/>
</dbReference>
<dbReference type="FunCoup" id="A0A286ULQ6">
    <property type="interactions" value="187"/>
</dbReference>
<dbReference type="GO" id="GO:0016787">
    <property type="term" value="F:hydrolase activity"/>
    <property type="evidence" value="ECO:0007669"/>
    <property type="project" value="UniProtKB-KW"/>
</dbReference>
<dbReference type="InterPro" id="IPR011545">
    <property type="entry name" value="DEAD/DEAH_box_helicase_dom"/>
</dbReference>
<protein>
    <recommendedName>
        <fullName evidence="5">ATP-dependent RNA helicase</fullName>
        <ecNumber evidence="5">3.6.4.13</ecNumber>
    </recommendedName>
</protein>
<keyword evidence="4 5" id="KW-0694">RNA-binding</keyword>
<dbReference type="InParanoid" id="A0A286ULQ6"/>
<dbReference type="CDD" id="cd18787">
    <property type="entry name" value="SF2_C_DEAD"/>
    <property type="match status" value="1"/>
</dbReference>
<dbReference type="GO" id="GO:0005524">
    <property type="term" value="F:ATP binding"/>
    <property type="evidence" value="ECO:0007669"/>
    <property type="project" value="UniProtKB-UniRule"/>
</dbReference>
<dbReference type="SUPFAM" id="SSF52540">
    <property type="entry name" value="P-loop containing nucleoside triphosphate hydrolases"/>
    <property type="match status" value="1"/>
</dbReference>
<name>A0A286ULQ6_9AGAM</name>
<keyword evidence="1 5" id="KW-0547">Nucleotide-binding</keyword>
<feature type="domain" description="Helicase C-terminal" evidence="8">
    <location>
        <begin position="350"/>
        <end position="517"/>
    </location>
</feature>
<dbReference type="InterPro" id="IPR014001">
    <property type="entry name" value="Helicase_ATP-bd"/>
</dbReference>
<accession>A0A286ULQ6</accession>
<sequence length="697" mass="77376">MVTVLSIALRSWRAASLRPSQTYPRLLSTTIPRFSAALASQRQTGVHTDAQTGTSEVLQENVQKVPFSSLAGKVDKSTLHSLTRYPFSHTHMTDVQNAVFSRLPQLAEPYEEGKEGQDPNFARDLMVRAKTGTGKTIAFLVPAIESRLRMDSKIREEAAANAGAAGNSRTIDRASAEYRRKYVGTLILSPTRELATQIAVEASKLLSNHKGYSVQGLIGGLSKGEQMRQWRRGPKDVVVATAGRLRDFLENEPEFAEAFSKTQMLILDEADTMLDMGFREDIEAIVDILPPAPERQTFVFSATMSKAMQQVARKTLSKNHDFINTVPEDDSPVHEHIPQYHTVLPTASEQIPHILRLLAHDQLTNPGKSKAIIFLPTTKMTELFAKIIRELGSVVLPSGRGTKIYELHSGKTNNYRVSNSDRFRYDKSGAAILITSDVSARGVDYPGITRVIQISIPSSSEQYIHRVGRTGRAGGTNGRGDIVLLPWEHNFIRMDLADVPLKPVTVDDLKNQVSELAEENDSNPQRSQFKKAAVRINSVDEEFKEIQGVISQEVEDAFSSMLGYYSSKPSESGMTRDSILNGLRTWSIEAGGLEEAPSISEAFLKRIGFGSKEPRQNFNRKRGQSGGGFRDRGRGSSLPWTSDQSERSSNGEWDNGRRGRWNNDRNDRGLGPLKSSKVIFGISLLDTLICFFLTFFL</sequence>
<dbReference type="PROSITE" id="PS51194">
    <property type="entry name" value="HELICASE_CTER"/>
    <property type="match status" value="1"/>
</dbReference>
<dbReference type="Pfam" id="PF00271">
    <property type="entry name" value="Helicase_C"/>
    <property type="match status" value="1"/>
</dbReference>
<proteinExistence type="inferred from homology"/>
<keyword evidence="5" id="KW-0347">Helicase</keyword>
<dbReference type="AlphaFoldDB" id="A0A286ULQ6"/>
<evidence type="ECO:0000256" key="4">
    <source>
        <dbReference type="ARBA" id="ARBA00022884"/>
    </source>
</evidence>
<evidence type="ECO:0000259" key="8">
    <source>
        <dbReference type="PROSITE" id="PS51194"/>
    </source>
</evidence>
<dbReference type="InterPro" id="IPR027417">
    <property type="entry name" value="P-loop_NTPase"/>
</dbReference>
<dbReference type="Proteomes" id="UP000217199">
    <property type="component" value="Unassembled WGS sequence"/>
</dbReference>
<feature type="region of interest" description="Disordered" evidence="6">
    <location>
        <begin position="613"/>
        <end position="667"/>
    </location>
</feature>
<dbReference type="EC" id="3.6.4.13" evidence="5"/>
<dbReference type="InterPro" id="IPR001650">
    <property type="entry name" value="Helicase_C-like"/>
</dbReference>
<evidence type="ECO:0000256" key="2">
    <source>
        <dbReference type="ARBA" id="ARBA00022801"/>
    </source>
</evidence>
<comment type="caution">
    <text evidence="9">The sequence shown here is derived from an EMBL/GenBank/DDBJ whole genome shotgun (WGS) entry which is preliminary data.</text>
</comment>
<dbReference type="PANTHER" id="PTHR24031">
    <property type="entry name" value="RNA HELICASE"/>
    <property type="match status" value="1"/>
</dbReference>
<comment type="domain">
    <text evidence="5">The Q motif is unique to and characteristic of the DEAD box family of RNA helicases and controls ATP binding and hydrolysis.</text>
</comment>
<dbReference type="PROSITE" id="PS51192">
    <property type="entry name" value="HELICASE_ATP_BIND_1"/>
    <property type="match status" value="1"/>
</dbReference>
<dbReference type="SMART" id="SM00490">
    <property type="entry name" value="HELICc"/>
    <property type="match status" value="1"/>
</dbReference>
<reference evidence="9 10" key="1">
    <citation type="journal article" date="2017" name="Mol. Ecol.">
        <title>Comparative and population genomic landscape of Phellinus noxius: A hypervariable fungus causing root rot in trees.</title>
        <authorList>
            <person name="Chung C.L."/>
            <person name="Lee T.J."/>
            <person name="Akiba M."/>
            <person name="Lee H.H."/>
            <person name="Kuo T.H."/>
            <person name="Liu D."/>
            <person name="Ke H.M."/>
            <person name="Yokoi T."/>
            <person name="Roa M.B."/>
            <person name="Lu M.J."/>
            <person name="Chang Y.Y."/>
            <person name="Ann P.J."/>
            <person name="Tsai J.N."/>
            <person name="Chen C.Y."/>
            <person name="Tzean S.S."/>
            <person name="Ota Y."/>
            <person name="Hattori T."/>
            <person name="Sahashi N."/>
            <person name="Liou R.F."/>
            <person name="Kikuchi T."/>
            <person name="Tsai I.J."/>
        </authorList>
    </citation>
    <scope>NUCLEOTIDE SEQUENCE [LARGE SCALE GENOMIC DNA]</scope>
    <source>
        <strain evidence="9 10">FFPRI411160</strain>
    </source>
</reference>
<evidence type="ECO:0000259" key="7">
    <source>
        <dbReference type="PROSITE" id="PS51192"/>
    </source>
</evidence>
<dbReference type="OrthoDB" id="193716at2759"/>